<evidence type="ECO:0000256" key="1">
    <source>
        <dbReference type="ARBA" id="ARBA00002154"/>
    </source>
</evidence>
<comment type="similarity">
    <text evidence="3 9">Belongs to the KISH family.</text>
</comment>
<evidence type="ECO:0000256" key="5">
    <source>
        <dbReference type="ARBA" id="ARBA00022729"/>
    </source>
</evidence>
<dbReference type="PANTHER" id="PTHR13229">
    <property type="entry name" value="PROTEIN KISH-A"/>
    <property type="match status" value="1"/>
</dbReference>
<keyword evidence="6 9" id="KW-1133">Transmembrane helix</keyword>
<protein>
    <recommendedName>
        <fullName evidence="9">Protein kish</fullName>
    </recommendedName>
</protein>
<comment type="caution">
    <text evidence="10">The sequence shown here is derived from an EMBL/GenBank/DDBJ whole genome shotgun (WGS) entry which is preliminary data.</text>
</comment>
<dbReference type="AlphaFoldDB" id="A0A1R2B3K9"/>
<sequence length="72" mass="7999">MSALFDFKSLIIVIVLFICCCSYIRDLRPSMVNSKTEGFTGLFRKAAVIGDRLSPYVALACVISAMTTLFLR</sequence>
<reference evidence="10 11" key="1">
    <citation type="submission" date="2016-11" db="EMBL/GenBank/DDBJ databases">
        <title>The macronuclear genome of Stentor coeruleus: a giant cell with tiny introns.</title>
        <authorList>
            <person name="Slabodnick M."/>
            <person name="Ruby J.G."/>
            <person name="Reiff S.B."/>
            <person name="Swart E.C."/>
            <person name="Gosai S."/>
            <person name="Prabakaran S."/>
            <person name="Witkowska E."/>
            <person name="Larue G.E."/>
            <person name="Fisher S."/>
            <person name="Freeman R.M."/>
            <person name="Gunawardena J."/>
            <person name="Chu W."/>
            <person name="Stover N.A."/>
            <person name="Gregory B.D."/>
            <person name="Nowacki M."/>
            <person name="Derisi J."/>
            <person name="Roy S.W."/>
            <person name="Marshall W.F."/>
            <person name="Sood P."/>
        </authorList>
    </citation>
    <scope>NUCLEOTIDE SEQUENCE [LARGE SCALE GENOMIC DNA]</scope>
    <source>
        <strain evidence="10">WM001</strain>
    </source>
</reference>
<evidence type="ECO:0000313" key="11">
    <source>
        <dbReference type="Proteomes" id="UP000187209"/>
    </source>
</evidence>
<dbReference type="GO" id="GO:0000139">
    <property type="term" value="C:Golgi membrane"/>
    <property type="evidence" value="ECO:0007669"/>
    <property type="project" value="UniProtKB-SubCell"/>
</dbReference>
<keyword evidence="8 9" id="KW-0472">Membrane</keyword>
<evidence type="ECO:0000256" key="6">
    <source>
        <dbReference type="ARBA" id="ARBA00022989"/>
    </source>
</evidence>
<evidence type="ECO:0000256" key="3">
    <source>
        <dbReference type="ARBA" id="ARBA00008961"/>
    </source>
</evidence>
<keyword evidence="11" id="KW-1185">Reference proteome</keyword>
<dbReference type="Pfam" id="PF06842">
    <property type="entry name" value="DUF1242"/>
    <property type="match status" value="1"/>
</dbReference>
<evidence type="ECO:0000256" key="4">
    <source>
        <dbReference type="ARBA" id="ARBA00022692"/>
    </source>
</evidence>
<dbReference type="InterPro" id="IPR051523">
    <property type="entry name" value="KISH_domain"/>
</dbReference>
<evidence type="ECO:0000256" key="8">
    <source>
        <dbReference type="ARBA" id="ARBA00023136"/>
    </source>
</evidence>
<gene>
    <name evidence="10" type="ORF">SteCoe_30505</name>
</gene>
<evidence type="ECO:0000256" key="2">
    <source>
        <dbReference type="ARBA" id="ARBA00004614"/>
    </source>
</evidence>
<organism evidence="10 11">
    <name type="scientific">Stentor coeruleus</name>
    <dbReference type="NCBI Taxonomy" id="5963"/>
    <lineage>
        <taxon>Eukaryota</taxon>
        <taxon>Sar</taxon>
        <taxon>Alveolata</taxon>
        <taxon>Ciliophora</taxon>
        <taxon>Postciliodesmatophora</taxon>
        <taxon>Heterotrichea</taxon>
        <taxon>Heterotrichida</taxon>
        <taxon>Stentoridae</taxon>
        <taxon>Stentor</taxon>
    </lineage>
</organism>
<name>A0A1R2B3K9_9CILI</name>
<feature type="transmembrane region" description="Helical" evidence="9">
    <location>
        <begin position="7"/>
        <end position="25"/>
    </location>
</feature>
<dbReference type="Proteomes" id="UP000187209">
    <property type="component" value="Unassembled WGS sequence"/>
</dbReference>
<keyword evidence="7" id="KW-0333">Golgi apparatus</keyword>
<proteinExistence type="inferred from homology"/>
<keyword evidence="4 9" id="KW-0812">Transmembrane</keyword>
<keyword evidence="5" id="KW-0732">Signal</keyword>
<feature type="transmembrane region" description="Helical" evidence="9">
    <location>
        <begin position="53"/>
        <end position="71"/>
    </location>
</feature>
<comment type="subcellular location">
    <subcellularLocation>
        <location evidence="2">Golgi apparatus membrane</location>
        <topology evidence="2">Single-pass type I membrane protein</topology>
    </subcellularLocation>
</comment>
<dbReference type="InterPro" id="IPR009653">
    <property type="entry name" value="Ksh1"/>
</dbReference>
<evidence type="ECO:0000256" key="9">
    <source>
        <dbReference type="RuleBase" id="RU910717"/>
    </source>
</evidence>
<comment type="caution">
    <text evidence="9">Lacks conserved residue(s) required for the propagation of feature annotation.</text>
</comment>
<evidence type="ECO:0000313" key="10">
    <source>
        <dbReference type="EMBL" id="OMJ71327.1"/>
    </source>
</evidence>
<evidence type="ECO:0000256" key="7">
    <source>
        <dbReference type="ARBA" id="ARBA00023034"/>
    </source>
</evidence>
<dbReference type="OrthoDB" id="305333at2759"/>
<dbReference type="EMBL" id="MPUH01001001">
    <property type="protein sequence ID" value="OMJ71327.1"/>
    <property type="molecule type" value="Genomic_DNA"/>
</dbReference>
<comment type="function">
    <text evidence="1 9">Involved in the early part of the secretory pathway.</text>
</comment>
<accession>A0A1R2B3K9</accession>